<name>A0A3T0N1F2_9RHOB</name>
<accession>A0A3T0N1F2</accession>
<protein>
    <submittedName>
        <fullName evidence="1">Right-handed parallel beta-helix repeat-containing protein</fullName>
    </submittedName>
</protein>
<dbReference type="SUPFAM" id="SSF51126">
    <property type="entry name" value="Pectin lyase-like"/>
    <property type="match status" value="1"/>
</dbReference>
<evidence type="ECO:0000313" key="2">
    <source>
        <dbReference type="Proteomes" id="UP000283063"/>
    </source>
</evidence>
<dbReference type="SMART" id="SM00710">
    <property type="entry name" value="PbH1"/>
    <property type="match status" value="4"/>
</dbReference>
<reference evidence="1 2" key="1">
    <citation type="submission" date="2018-10" db="EMBL/GenBank/DDBJ databases">
        <title>Parasedimentitalea marina sp. nov., a psychrophilic bacterium isolated from deep seawater of the New Britain Trench.</title>
        <authorList>
            <person name="Cao J."/>
        </authorList>
    </citation>
    <scope>NUCLEOTIDE SEQUENCE [LARGE SCALE GENOMIC DNA]</scope>
    <source>
        <strain evidence="1 2">W43</strain>
    </source>
</reference>
<dbReference type="Gene3D" id="2.160.20.10">
    <property type="entry name" value="Single-stranded right-handed beta-helix, Pectin lyase-like"/>
    <property type="match status" value="1"/>
</dbReference>
<keyword evidence="2" id="KW-1185">Reference proteome</keyword>
<sequence>MTIHMASPSTLNSIAEQIKPGEVIELSPGNYSALHLKRLQGKPDNVITIRGSKDAVFDGGKRYEDFREEGNSIARKAQDEGSYPSLGREAHRGFIRLKNCKHIRLSGFSVLGCWPTGIYLNNCVGIEIDNLDMREGTFAIFADGRRTRDLILRNCTYVQDIEEGRIWRELDWKIIHGGQAVDIKNDARAFDGEFFRSFGIAGNVTIANNTIRHAFNGIHMFHSDRDGLDRGENRDVRIHGNTFRYIRDNAIEPEWGGWNWWIYHNDIFNAHKWLSLQMRRSGHFYIFGNTGWFDEIPGPVNDENKGGAVFKLPSKQKSSEGSHYIFNNSFYLRSAYIKKKELRNFWHFNNAIQYCKPENHPTHTCVKRGFFGGPLGYTDPNSEPPEFTKDWKRLSIRFFNDIIDHDEYPDRLIERGFQLESGLSDEPGFTNPRAGEFQPVSGAAMQDAGIGISLDLTDGTTWDLVDGCSLGAWQNGSRLSPPARIPGMNDNSNLIG</sequence>
<dbReference type="InterPro" id="IPR012334">
    <property type="entry name" value="Pectin_lyas_fold"/>
</dbReference>
<proteinExistence type="predicted"/>
<dbReference type="RefSeq" id="WP_127748410.1">
    <property type="nucleotide sequence ID" value="NZ_CP033219.1"/>
</dbReference>
<dbReference type="Proteomes" id="UP000283063">
    <property type="component" value="Chromosome"/>
</dbReference>
<dbReference type="InterPro" id="IPR011050">
    <property type="entry name" value="Pectin_lyase_fold/virulence"/>
</dbReference>
<dbReference type="EMBL" id="CP033219">
    <property type="protein sequence ID" value="AZV77850.1"/>
    <property type="molecule type" value="Genomic_DNA"/>
</dbReference>
<dbReference type="KEGG" id="sedi:EBB79_08050"/>
<gene>
    <name evidence="1" type="ORF">EBB79_08050</name>
</gene>
<dbReference type="AlphaFoldDB" id="A0A3T0N1F2"/>
<dbReference type="OrthoDB" id="5438245at2"/>
<evidence type="ECO:0000313" key="1">
    <source>
        <dbReference type="EMBL" id="AZV77850.1"/>
    </source>
</evidence>
<dbReference type="InterPro" id="IPR006626">
    <property type="entry name" value="PbH1"/>
</dbReference>
<organism evidence="1 2">
    <name type="scientific">Parasedimentitalea marina</name>
    <dbReference type="NCBI Taxonomy" id="2483033"/>
    <lineage>
        <taxon>Bacteria</taxon>
        <taxon>Pseudomonadati</taxon>
        <taxon>Pseudomonadota</taxon>
        <taxon>Alphaproteobacteria</taxon>
        <taxon>Rhodobacterales</taxon>
        <taxon>Paracoccaceae</taxon>
        <taxon>Parasedimentitalea</taxon>
    </lineage>
</organism>